<reference evidence="5" key="1">
    <citation type="submission" date="2022-03" db="EMBL/GenBank/DDBJ databases">
        <title>Genome Identification and Characterization of new species Bdellovibrio reynosense LBG001 sp. nov. from a Mexico soil sample.</title>
        <authorList>
            <person name="Camilli A."/>
            <person name="Ajao Y."/>
            <person name="Guo X."/>
        </authorList>
    </citation>
    <scope>NUCLEOTIDE SEQUENCE</scope>
    <source>
        <strain evidence="5">LBG001</strain>
    </source>
</reference>
<keyword evidence="5" id="KW-0328">Glycosyltransferase</keyword>
<name>A0ABY4CA63_9BACT</name>
<keyword evidence="1" id="KW-0963">Cytoplasm</keyword>
<dbReference type="InterPro" id="IPR003699">
    <property type="entry name" value="QueA"/>
</dbReference>
<dbReference type="InterPro" id="IPR042118">
    <property type="entry name" value="QueA_dom1"/>
</dbReference>
<organism evidence="5 6">
    <name type="scientific">Bdellovibrio reynosensis</name>
    <dbReference type="NCBI Taxonomy" id="2835041"/>
    <lineage>
        <taxon>Bacteria</taxon>
        <taxon>Pseudomonadati</taxon>
        <taxon>Bdellovibrionota</taxon>
        <taxon>Bdellovibrionia</taxon>
        <taxon>Bdellovibrionales</taxon>
        <taxon>Pseudobdellovibrionaceae</taxon>
        <taxon>Bdellovibrio</taxon>
    </lineage>
</organism>
<keyword evidence="2 5" id="KW-0808">Transferase</keyword>
<dbReference type="GO" id="GO:0051075">
    <property type="term" value="F:S-adenosylmethionine:tRNA ribosyltransferase-isomerase activity"/>
    <property type="evidence" value="ECO:0007669"/>
    <property type="project" value="UniProtKB-EC"/>
</dbReference>
<evidence type="ECO:0000256" key="3">
    <source>
        <dbReference type="ARBA" id="ARBA00022691"/>
    </source>
</evidence>
<dbReference type="PANTHER" id="PTHR30307">
    <property type="entry name" value="S-ADENOSYLMETHIONINE:TRNA RIBOSYLTRANSFERASE-ISOMERASE"/>
    <property type="match status" value="1"/>
</dbReference>
<dbReference type="RefSeq" id="WP_243538404.1">
    <property type="nucleotide sequence ID" value="NZ_CP093442.1"/>
</dbReference>
<dbReference type="NCBIfam" id="NF001140">
    <property type="entry name" value="PRK00147.1"/>
    <property type="match status" value="1"/>
</dbReference>
<dbReference type="InterPro" id="IPR036100">
    <property type="entry name" value="QueA_sf"/>
</dbReference>
<evidence type="ECO:0000256" key="2">
    <source>
        <dbReference type="ARBA" id="ARBA00022679"/>
    </source>
</evidence>
<dbReference type="Proteomes" id="UP000830116">
    <property type="component" value="Chromosome"/>
</dbReference>
<dbReference type="SUPFAM" id="SSF111337">
    <property type="entry name" value="QueA-like"/>
    <property type="match status" value="1"/>
</dbReference>
<keyword evidence="4" id="KW-0671">Queuosine biosynthesis</keyword>
<keyword evidence="6" id="KW-1185">Reference proteome</keyword>
<dbReference type="EC" id="2.4.99.17" evidence="5"/>
<keyword evidence="3" id="KW-0949">S-adenosyl-L-methionine</keyword>
<accession>A0ABY4CA63</accession>
<dbReference type="InterPro" id="IPR042119">
    <property type="entry name" value="QueA_dom2"/>
</dbReference>
<proteinExistence type="predicted"/>
<dbReference type="Gene3D" id="3.40.1780.10">
    <property type="entry name" value="QueA-like"/>
    <property type="match status" value="1"/>
</dbReference>
<sequence length="359" mass="40264">MKISDLDFQFPEELIATTPARPSRVMWVNTSGHPEEITIADLISRIPAGDVLVLNNTRVLKRRVFSDDIEILFLKQLNATDWEVLFPSKKFKVGATLALPLGVTMTLFEKGRPQKVRLDKEVSEDYFQQVAELPLPPYIQKARDQRHTVDADESWYQTAWAKEPGSFAAPTASLHFTQSDLTNLKSRGVNIVEVTLHVGLGTFLPVTADDLDDHDMHEEYVEITAEAWKQISDAKKQGRKIWALGTTSTRSLESAGQGILKGSPQEGYQGFTKLLIQPGYEFKIVDRLLTNFHQPQSTLLALVAGFSSLERLKACYLWAVERKFRLFSYGDLSVWAADASRVEAPRAQAEAVSGLDKKV</sequence>
<dbReference type="NCBIfam" id="TIGR00113">
    <property type="entry name" value="queA"/>
    <property type="match status" value="1"/>
</dbReference>
<gene>
    <name evidence="5" type="primary">queA</name>
    <name evidence="5" type="ORF">MNR06_02385</name>
</gene>
<dbReference type="PANTHER" id="PTHR30307:SF0">
    <property type="entry name" value="S-ADENOSYLMETHIONINE:TRNA RIBOSYLTRANSFERASE-ISOMERASE"/>
    <property type="match status" value="1"/>
</dbReference>
<dbReference type="EMBL" id="CP093442">
    <property type="protein sequence ID" value="UOF01800.1"/>
    <property type="molecule type" value="Genomic_DNA"/>
</dbReference>
<evidence type="ECO:0000256" key="4">
    <source>
        <dbReference type="ARBA" id="ARBA00022785"/>
    </source>
</evidence>
<evidence type="ECO:0000313" key="6">
    <source>
        <dbReference type="Proteomes" id="UP000830116"/>
    </source>
</evidence>
<dbReference type="Gene3D" id="2.40.10.240">
    <property type="entry name" value="QueA-like"/>
    <property type="match status" value="1"/>
</dbReference>
<protein>
    <submittedName>
        <fullName evidence="5">tRNA preQ1(34) S-adenosylmethionine ribosyltransferase-isomerase QueA</fullName>
        <ecNumber evidence="5">2.4.99.17</ecNumber>
    </submittedName>
</protein>
<evidence type="ECO:0000313" key="5">
    <source>
        <dbReference type="EMBL" id="UOF01800.1"/>
    </source>
</evidence>
<evidence type="ECO:0000256" key="1">
    <source>
        <dbReference type="ARBA" id="ARBA00022490"/>
    </source>
</evidence>
<dbReference type="Pfam" id="PF02547">
    <property type="entry name" value="Queuosine_synth"/>
    <property type="match status" value="1"/>
</dbReference>